<dbReference type="EMBL" id="BQNB010018406">
    <property type="protein sequence ID" value="GJT74047.1"/>
    <property type="molecule type" value="Genomic_DNA"/>
</dbReference>
<proteinExistence type="predicted"/>
<keyword evidence="2" id="KW-0808">Transferase</keyword>
<reference evidence="2" key="2">
    <citation type="submission" date="2022-01" db="EMBL/GenBank/DDBJ databases">
        <authorList>
            <person name="Yamashiro T."/>
            <person name="Shiraishi A."/>
            <person name="Satake H."/>
            <person name="Nakayama K."/>
        </authorList>
    </citation>
    <scope>NUCLEOTIDE SEQUENCE</scope>
</reference>
<dbReference type="InterPro" id="IPR012340">
    <property type="entry name" value="NA-bd_OB-fold"/>
</dbReference>
<gene>
    <name evidence="2" type="ORF">Tco_1033333</name>
</gene>
<dbReference type="PANTHER" id="PTHR47165">
    <property type="entry name" value="OS03G0429900 PROTEIN"/>
    <property type="match status" value="1"/>
</dbReference>
<organism evidence="2 3">
    <name type="scientific">Tanacetum coccineum</name>
    <dbReference type="NCBI Taxonomy" id="301880"/>
    <lineage>
        <taxon>Eukaryota</taxon>
        <taxon>Viridiplantae</taxon>
        <taxon>Streptophyta</taxon>
        <taxon>Embryophyta</taxon>
        <taxon>Tracheophyta</taxon>
        <taxon>Spermatophyta</taxon>
        <taxon>Magnoliopsida</taxon>
        <taxon>eudicotyledons</taxon>
        <taxon>Gunneridae</taxon>
        <taxon>Pentapetalae</taxon>
        <taxon>asterids</taxon>
        <taxon>campanulids</taxon>
        <taxon>Asterales</taxon>
        <taxon>Asteraceae</taxon>
        <taxon>Asteroideae</taxon>
        <taxon>Anthemideae</taxon>
        <taxon>Anthemidinae</taxon>
        <taxon>Tanacetum</taxon>
    </lineage>
</organism>
<feature type="region of interest" description="Disordered" evidence="1">
    <location>
        <begin position="346"/>
        <end position="365"/>
    </location>
</feature>
<evidence type="ECO:0000256" key="1">
    <source>
        <dbReference type="SAM" id="MobiDB-lite"/>
    </source>
</evidence>
<name>A0ABQ5GGP2_9ASTR</name>
<dbReference type="PANTHER" id="PTHR47165:SF4">
    <property type="entry name" value="OS03G0429900 PROTEIN"/>
    <property type="match status" value="1"/>
</dbReference>
<dbReference type="SUPFAM" id="SSF50249">
    <property type="entry name" value="Nucleic acid-binding proteins"/>
    <property type="match status" value="2"/>
</dbReference>
<comment type="caution">
    <text evidence="2">The sequence shown here is derived from an EMBL/GenBank/DDBJ whole genome shotgun (WGS) entry which is preliminary data.</text>
</comment>
<accession>A0ABQ5GGP2</accession>
<dbReference type="Gene3D" id="2.40.50.140">
    <property type="entry name" value="Nucleic acid-binding proteins"/>
    <property type="match status" value="2"/>
</dbReference>
<evidence type="ECO:0000313" key="2">
    <source>
        <dbReference type="EMBL" id="GJT74047.1"/>
    </source>
</evidence>
<dbReference type="Proteomes" id="UP001151760">
    <property type="component" value="Unassembled WGS sequence"/>
</dbReference>
<dbReference type="GO" id="GO:0003964">
    <property type="term" value="F:RNA-directed DNA polymerase activity"/>
    <property type="evidence" value="ECO:0007669"/>
    <property type="project" value="UniProtKB-KW"/>
</dbReference>
<keyword evidence="2" id="KW-0695">RNA-directed DNA polymerase</keyword>
<evidence type="ECO:0000313" key="3">
    <source>
        <dbReference type="Proteomes" id="UP001151760"/>
    </source>
</evidence>
<keyword evidence="3" id="KW-1185">Reference proteome</keyword>
<sequence>MQSSRVMIENCLRIPTATDFLNGHLIGHLSLLLASAGVHLIPVKWDVNSATGRYLCTDFKVSDEKVCCEAFARYPFQLVKFDSLEPTNNKYLIDAVGYVTNVGRTTTTRSGLKTLDFHLANNRGQSVRVTLWGGLGEMLIENCTRHVGLYPVVLTALFLKLYNSKPYFVYQFPAIPVLKQFKSDDSGIEIAKELLLADSTGAKARTFENLLMWARNQKYDNEEGVELPIMCSVDYTVLRYRLKLEVSDDTAQTVVVMFDETARAVVKCSAGSIDEEKTGLPPALANIVGTLHTLELKSNSYYEHTNYESFTCWRVVLEEALDESGSSGTLAGIGEPKAGVLVPLTTTPSVSTPSKPGEPKKARRSATISMATNNLWQILRQKGVMWAAHLERGNDEGWCWMAQNDFQKFGQYGSAIKATGRVPTTTKFNVIRVLAK</sequence>
<protein>
    <submittedName>
        <fullName evidence="2">Reverse transcriptase domain-containing protein</fullName>
    </submittedName>
</protein>
<keyword evidence="2" id="KW-0548">Nucleotidyltransferase</keyword>
<reference evidence="2" key="1">
    <citation type="journal article" date="2022" name="Int. J. Mol. Sci.">
        <title>Draft Genome of Tanacetum Coccineum: Genomic Comparison of Closely Related Tanacetum-Family Plants.</title>
        <authorList>
            <person name="Yamashiro T."/>
            <person name="Shiraishi A."/>
            <person name="Nakayama K."/>
            <person name="Satake H."/>
        </authorList>
    </citation>
    <scope>NUCLEOTIDE SEQUENCE</scope>
</reference>